<dbReference type="Gene3D" id="3.40.190.10">
    <property type="entry name" value="Periplasmic binding protein-like II"/>
    <property type="match status" value="1"/>
</dbReference>
<feature type="domain" description="ABC-type glycine betaine transport system substrate-binding" evidence="1">
    <location>
        <begin position="34"/>
        <end position="311"/>
    </location>
</feature>
<dbReference type="Pfam" id="PF04069">
    <property type="entry name" value="OpuAC"/>
    <property type="match status" value="1"/>
</dbReference>
<dbReference type="AlphaFoldDB" id="A0A348AI58"/>
<dbReference type="SUPFAM" id="SSF53850">
    <property type="entry name" value="Periplasmic binding protein-like II"/>
    <property type="match status" value="1"/>
</dbReference>
<sequence>MFKKKIIGVLLGVCLATILLPGCSGSNQSKSDTTIKFADAGWDSIKFHNAVAMFIIQHGMGYKTEEVSGTTTLTYQALKNNDIDAYMEVWSDNLATYKDDVAKGNILELALNYGDNAQGLYVPRYVIEGDGKRNIKAVAPDLKTVEDLKKYKDIFADPESPGKGRIYGAIPGWEVDKILYNKYMSYGLDKYYTYFRPGSDAALAAAISTAYEQGQPVVSYYWEPTWLTGKYDLVKLQDTPYDPNTFKEGKGDFPAVPVTIAAAKNIAEKAPEVAEFLKKYQTSSAITAQALAYMADNKASYENTAKWFLKNNENLWSNWVTSQQLEKVKAALK</sequence>
<dbReference type="EMBL" id="AP018449">
    <property type="protein sequence ID" value="BBB90756.1"/>
    <property type="molecule type" value="Genomic_DNA"/>
</dbReference>
<dbReference type="GO" id="GO:0022857">
    <property type="term" value="F:transmembrane transporter activity"/>
    <property type="evidence" value="ECO:0007669"/>
    <property type="project" value="InterPro"/>
</dbReference>
<dbReference type="KEGG" id="mana:MAMMFC1_01417"/>
<keyword evidence="3" id="KW-1185">Reference proteome</keyword>
<proteinExistence type="predicted"/>
<dbReference type="GO" id="GO:0043190">
    <property type="term" value="C:ATP-binding cassette (ABC) transporter complex"/>
    <property type="evidence" value="ECO:0007669"/>
    <property type="project" value="InterPro"/>
</dbReference>
<evidence type="ECO:0000313" key="2">
    <source>
        <dbReference type="EMBL" id="BBB90756.1"/>
    </source>
</evidence>
<evidence type="ECO:0000313" key="3">
    <source>
        <dbReference type="Proteomes" id="UP000276437"/>
    </source>
</evidence>
<gene>
    <name evidence="2" type="primary">proX</name>
    <name evidence="2" type="ORF">MAMMFC1_01417</name>
</gene>
<dbReference type="Gene3D" id="3.40.190.100">
    <property type="entry name" value="Glycine betaine-binding periplasmic protein, domain 2"/>
    <property type="match status" value="1"/>
</dbReference>
<reference evidence="2 3" key="1">
    <citation type="journal article" date="2018" name="Int. J. Syst. Evol. Microbiol.">
        <title>Methylomusa anaerophila gen. nov., sp. nov., an anaerobic methanol-utilizing bacterium isolated from a microbial fuel cell.</title>
        <authorList>
            <person name="Amano N."/>
            <person name="Yamamuro A."/>
            <person name="Miyahara M."/>
            <person name="Kouzuma A."/>
            <person name="Abe T."/>
            <person name="Watanabe K."/>
        </authorList>
    </citation>
    <scope>NUCLEOTIDE SEQUENCE [LARGE SCALE GENOMIC DNA]</scope>
    <source>
        <strain evidence="2 3">MMFC1</strain>
    </source>
</reference>
<accession>A0A348AI58</accession>
<name>A0A348AI58_9FIRM</name>
<dbReference type="CDD" id="cd13641">
    <property type="entry name" value="PBP2_HisX_like"/>
    <property type="match status" value="1"/>
</dbReference>
<dbReference type="Proteomes" id="UP000276437">
    <property type="component" value="Chromosome"/>
</dbReference>
<dbReference type="InterPro" id="IPR007210">
    <property type="entry name" value="ABC_Gly_betaine_transp_sub-bd"/>
</dbReference>
<evidence type="ECO:0000259" key="1">
    <source>
        <dbReference type="Pfam" id="PF04069"/>
    </source>
</evidence>
<dbReference type="RefSeq" id="WP_197723936.1">
    <property type="nucleotide sequence ID" value="NZ_AP018449.1"/>
</dbReference>
<organism evidence="2 3">
    <name type="scientific">Methylomusa anaerophila</name>
    <dbReference type="NCBI Taxonomy" id="1930071"/>
    <lineage>
        <taxon>Bacteria</taxon>
        <taxon>Bacillati</taxon>
        <taxon>Bacillota</taxon>
        <taxon>Negativicutes</taxon>
        <taxon>Selenomonadales</taxon>
        <taxon>Sporomusaceae</taxon>
        <taxon>Methylomusa</taxon>
    </lineage>
</organism>
<protein>
    <submittedName>
        <fullName evidence="2">Glycine betaine-binding periplasmic protein</fullName>
    </submittedName>
</protein>